<sequence length="264" mass="27215">MLTPPAWLCNVSRTSDKEIMHASNIPTAGAPRPVPSPAGYQLARKRQTAPVCLALALALALAVLGVFMPQTAPAATLAALGDSLTAGWGLPAADAYPAKLARALAARGYDVDILNFGISGDTTAGGLARLDAVLAAKPAGVILELGANDMLRGLPTAVPRDNLDAILARLKAAGIPVLLCGIQAMRNYGLGYARDLDAVYAELSKKYDAVLYPSFLDGVTGVPGLTMPDGLHPTAAGVDEMVRRSLPAVETFLSRLGVRPAGAP</sequence>
<keyword evidence="4" id="KW-1185">Reference proteome</keyword>
<dbReference type="eggNOG" id="COG2755">
    <property type="taxonomic scope" value="Bacteria"/>
</dbReference>
<dbReference type="InterPro" id="IPR013830">
    <property type="entry name" value="SGNH_hydro"/>
</dbReference>
<organism evidence="3 4">
    <name type="scientific">Solidesulfovibrio magneticus (strain ATCC 700980 / DSM 13731 / RS-1)</name>
    <name type="common">Desulfovibrio magneticus</name>
    <dbReference type="NCBI Taxonomy" id="573370"/>
    <lineage>
        <taxon>Bacteria</taxon>
        <taxon>Pseudomonadati</taxon>
        <taxon>Thermodesulfobacteriota</taxon>
        <taxon>Desulfovibrionia</taxon>
        <taxon>Desulfovibrionales</taxon>
        <taxon>Desulfovibrionaceae</taxon>
        <taxon>Solidesulfovibrio</taxon>
    </lineage>
</organism>
<evidence type="ECO:0000256" key="1">
    <source>
        <dbReference type="SAM" id="Phobius"/>
    </source>
</evidence>
<evidence type="ECO:0000313" key="4">
    <source>
        <dbReference type="Proteomes" id="UP000009071"/>
    </source>
</evidence>
<dbReference type="AlphaFoldDB" id="C4XLS2"/>
<gene>
    <name evidence="3" type="ordered locus">DMR_11700</name>
</gene>
<dbReference type="InterPro" id="IPR051532">
    <property type="entry name" value="Ester_Hydrolysis_Enzymes"/>
</dbReference>
<dbReference type="Gene3D" id="3.40.50.1110">
    <property type="entry name" value="SGNH hydrolase"/>
    <property type="match status" value="1"/>
</dbReference>
<dbReference type="CDD" id="cd01822">
    <property type="entry name" value="Lysophospholipase_L1_like"/>
    <property type="match status" value="1"/>
</dbReference>
<evidence type="ECO:0000259" key="2">
    <source>
        <dbReference type="Pfam" id="PF13472"/>
    </source>
</evidence>
<dbReference type="SUPFAM" id="SSF52266">
    <property type="entry name" value="SGNH hydrolase"/>
    <property type="match status" value="1"/>
</dbReference>
<proteinExistence type="predicted"/>
<dbReference type="PANTHER" id="PTHR30383">
    <property type="entry name" value="THIOESTERASE 1/PROTEASE 1/LYSOPHOSPHOLIPASE L1"/>
    <property type="match status" value="1"/>
</dbReference>
<dbReference type="Proteomes" id="UP000009071">
    <property type="component" value="Chromosome"/>
</dbReference>
<name>C4XLS2_SOLM1</name>
<dbReference type="KEGG" id="dma:DMR_11700"/>
<dbReference type="HOGENOM" id="CLU_051180_1_1_7"/>
<reference evidence="3 4" key="1">
    <citation type="journal article" date="2009" name="Genome Res.">
        <title>Whole genome sequence of Desulfovibrio magneticus strain RS-1 revealed common gene clusters in magnetotactic bacteria.</title>
        <authorList>
            <person name="Nakazawa H."/>
            <person name="Arakaki A."/>
            <person name="Narita-Yamada S."/>
            <person name="Yashiro I."/>
            <person name="Jinno K."/>
            <person name="Aoki N."/>
            <person name="Tsuruyama A."/>
            <person name="Okamura Y."/>
            <person name="Tanikawa S."/>
            <person name="Fujita N."/>
            <person name="Takeyama H."/>
            <person name="Matsunaga T."/>
        </authorList>
    </citation>
    <scope>NUCLEOTIDE SEQUENCE [LARGE SCALE GENOMIC DNA]</scope>
    <source>
        <strain evidence="4">ATCC 700980 / DSM 13731 / RS-1</strain>
    </source>
</reference>
<dbReference type="Pfam" id="PF13472">
    <property type="entry name" value="Lipase_GDSL_2"/>
    <property type="match status" value="1"/>
</dbReference>
<accession>C4XLS2</accession>
<dbReference type="PANTHER" id="PTHR30383:SF24">
    <property type="entry name" value="THIOESTERASE 1_PROTEASE 1_LYSOPHOSPHOLIPASE L1"/>
    <property type="match status" value="1"/>
</dbReference>
<keyword evidence="1" id="KW-0812">Transmembrane</keyword>
<keyword evidence="1" id="KW-0472">Membrane</keyword>
<feature type="transmembrane region" description="Helical" evidence="1">
    <location>
        <begin position="49"/>
        <end position="68"/>
    </location>
</feature>
<dbReference type="EMBL" id="AP010904">
    <property type="protein sequence ID" value="BAH74660.1"/>
    <property type="molecule type" value="Genomic_DNA"/>
</dbReference>
<evidence type="ECO:0000313" key="3">
    <source>
        <dbReference type="EMBL" id="BAH74660.1"/>
    </source>
</evidence>
<feature type="domain" description="SGNH hydrolase-type esterase" evidence="2">
    <location>
        <begin position="79"/>
        <end position="237"/>
    </location>
</feature>
<dbReference type="STRING" id="573370.DMR_11700"/>
<keyword evidence="1" id="KW-1133">Transmembrane helix</keyword>
<protein>
    <submittedName>
        <fullName evidence="3">Lipolytic enzyme G-D-S-L family protein</fullName>
    </submittedName>
</protein>
<dbReference type="GO" id="GO:0004622">
    <property type="term" value="F:phosphatidylcholine lysophospholipase activity"/>
    <property type="evidence" value="ECO:0007669"/>
    <property type="project" value="TreeGrafter"/>
</dbReference>
<dbReference type="InterPro" id="IPR036514">
    <property type="entry name" value="SGNH_hydro_sf"/>
</dbReference>